<name>A0AAV2JH27_KNICA</name>
<evidence type="ECO:0000313" key="1">
    <source>
        <dbReference type="EMBL" id="CAL1577021.1"/>
    </source>
</evidence>
<dbReference type="Proteomes" id="UP001497482">
    <property type="component" value="Chromosome 13"/>
</dbReference>
<dbReference type="EMBL" id="OZ035835">
    <property type="protein sequence ID" value="CAL1577021.1"/>
    <property type="molecule type" value="Genomic_DNA"/>
</dbReference>
<reference evidence="1 2" key="1">
    <citation type="submission" date="2024-04" db="EMBL/GenBank/DDBJ databases">
        <authorList>
            <person name="Waldvogel A.-M."/>
            <person name="Schoenle A."/>
        </authorList>
    </citation>
    <scope>NUCLEOTIDE SEQUENCE [LARGE SCALE GENOMIC DNA]</scope>
</reference>
<evidence type="ECO:0000313" key="2">
    <source>
        <dbReference type="Proteomes" id="UP001497482"/>
    </source>
</evidence>
<organism evidence="1 2">
    <name type="scientific">Knipowitschia caucasica</name>
    <name type="common">Caucasian dwarf goby</name>
    <name type="synonym">Pomatoschistus caucasicus</name>
    <dbReference type="NCBI Taxonomy" id="637954"/>
    <lineage>
        <taxon>Eukaryota</taxon>
        <taxon>Metazoa</taxon>
        <taxon>Chordata</taxon>
        <taxon>Craniata</taxon>
        <taxon>Vertebrata</taxon>
        <taxon>Euteleostomi</taxon>
        <taxon>Actinopterygii</taxon>
        <taxon>Neopterygii</taxon>
        <taxon>Teleostei</taxon>
        <taxon>Neoteleostei</taxon>
        <taxon>Acanthomorphata</taxon>
        <taxon>Gobiaria</taxon>
        <taxon>Gobiiformes</taxon>
        <taxon>Gobioidei</taxon>
        <taxon>Gobiidae</taxon>
        <taxon>Gobiinae</taxon>
        <taxon>Knipowitschia</taxon>
    </lineage>
</organism>
<keyword evidence="2" id="KW-1185">Reference proteome</keyword>
<sequence length="117" mass="12747">MLSSELPFCCGGPDPDRDGSVAPNSASLPCFFVIRPVQGRSRMDAPSAVAAALLLHLNKQTLKSVCCIKRCQRPATELSRDADLSPGPSLSFSLSLVYRVTARGRKARLKLEKEPRY</sequence>
<protein>
    <submittedName>
        <fullName evidence="1">Uncharacterized protein</fullName>
    </submittedName>
</protein>
<dbReference type="AlphaFoldDB" id="A0AAV2JH27"/>
<gene>
    <name evidence="1" type="ORF">KC01_LOCUS8411</name>
</gene>
<accession>A0AAV2JH27</accession>
<proteinExistence type="predicted"/>